<name>A0AAW2H5F4_9HYME</name>
<protein>
    <submittedName>
        <fullName evidence="2">Uncharacterized protein</fullName>
    </submittedName>
</protein>
<keyword evidence="1" id="KW-1133">Transmembrane helix</keyword>
<keyword evidence="3" id="KW-1185">Reference proteome</keyword>
<comment type="caution">
    <text evidence="2">The sequence shown here is derived from an EMBL/GenBank/DDBJ whole genome shotgun (WGS) entry which is preliminary data.</text>
</comment>
<gene>
    <name evidence="2" type="ORF">PUN28_001395</name>
</gene>
<sequence length="56" mass="6689">MKPCKTKIFNSVDVTRNARRTKKKYLEGASVDTGCITLFFFFFFFFFILFNLFARD</sequence>
<dbReference type="AlphaFoldDB" id="A0AAW2H5F4"/>
<keyword evidence="1" id="KW-0472">Membrane</keyword>
<organism evidence="2 3">
    <name type="scientific">Cardiocondyla obscurior</name>
    <dbReference type="NCBI Taxonomy" id="286306"/>
    <lineage>
        <taxon>Eukaryota</taxon>
        <taxon>Metazoa</taxon>
        <taxon>Ecdysozoa</taxon>
        <taxon>Arthropoda</taxon>
        <taxon>Hexapoda</taxon>
        <taxon>Insecta</taxon>
        <taxon>Pterygota</taxon>
        <taxon>Neoptera</taxon>
        <taxon>Endopterygota</taxon>
        <taxon>Hymenoptera</taxon>
        <taxon>Apocrita</taxon>
        <taxon>Aculeata</taxon>
        <taxon>Formicoidea</taxon>
        <taxon>Formicidae</taxon>
        <taxon>Myrmicinae</taxon>
        <taxon>Cardiocondyla</taxon>
    </lineage>
</organism>
<evidence type="ECO:0000256" key="1">
    <source>
        <dbReference type="SAM" id="Phobius"/>
    </source>
</evidence>
<evidence type="ECO:0000313" key="2">
    <source>
        <dbReference type="EMBL" id="KAL0134566.1"/>
    </source>
</evidence>
<accession>A0AAW2H5F4</accession>
<reference evidence="2 3" key="1">
    <citation type="submission" date="2023-03" db="EMBL/GenBank/DDBJ databases">
        <title>High recombination rates correlate with genetic variation in Cardiocondyla obscurior ants.</title>
        <authorList>
            <person name="Errbii M."/>
        </authorList>
    </citation>
    <scope>NUCLEOTIDE SEQUENCE [LARGE SCALE GENOMIC DNA]</scope>
    <source>
        <strain evidence="2">Alpha-2009</strain>
        <tissue evidence="2">Whole body</tissue>
    </source>
</reference>
<dbReference type="EMBL" id="JADYXP020000001">
    <property type="protein sequence ID" value="KAL0134566.1"/>
    <property type="molecule type" value="Genomic_DNA"/>
</dbReference>
<keyword evidence="1" id="KW-0812">Transmembrane</keyword>
<feature type="transmembrane region" description="Helical" evidence="1">
    <location>
        <begin position="29"/>
        <end position="54"/>
    </location>
</feature>
<proteinExistence type="predicted"/>
<evidence type="ECO:0000313" key="3">
    <source>
        <dbReference type="Proteomes" id="UP001430953"/>
    </source>
</evidence>
<dbReference type="Proteomes" id="UP001430953">
    <property type="component" value="Unassembled WGS sequence"/>
</dbReference>